<dbReference type="PANTHER" id="PTHR43298">
    <property type="entry name" value="MULTIDRUG RESISTANCE PROTEIN NORM-RELATED"/>
    <property type="match status" value="1"/>
</dbReference>
<dbReference type="Proteomes" id="UP001629260">
    <property type="component" value="Unassembled WGS sequence"/>
</dbReference>
<feature type="transmembrane region" description="Helical" evidence="10">
    <location>
        <begin position="196"/>
        <end position="216"/>
    </location>
</feature>
<comment type="subcellular location">
    <subcellularLocation>
        <location evidence="1">Cell membrane</location>
        <topology evidence="1">Multi-pass membrane protein</topology>
    </subcellularLocation>
</comment>
<keyword evidence="4" id="KW-1003">Cell membrane</keyword>
<feature type="transmembrane region" description="Helical" evidence="10">
    <location>
        <begin position="96"/>
        <end position="117"/>
    </location>
</feature>
<evidence type="ECO:0000256" key="6">
    <source>
        <dbReference type="ARBA" id="ARBA00022989"/>
    </source>
</evidence>
<keyword evidence="6 10" id="KW-1133">Transmembrane helix</keyword>
<comment type="caution">
    <text evidence="11">The sequence shown here is derived from an EMBL/GenBank/DDBJ whole genome shotgun (WGS) entry which is preliminary data.</text>
</comment>
<evidence type="ECO:0000256" key="3">
    <source>
        <dbReference type="ARBA" id="ARBA00022449"/>
    </source>
</evidence>
<dbReference type="RefSeq" id="WP_408082128.1">
    <property type="nucleotide sequence ID" value="NZ_JBELQA010000006.1"/>
</dbReference>
<reference evidence="11 12" key="1">
    <citation type="submission" date="2024-06" db="EMBL/GenBank/DDBJ databases">
        <authorList>
            <person name="Kaempfer P."/>
            <person name="Viver T."/>
        </authorList>
    </citation>
    <scope>NUCLEOTIDE SEQUENCE [LARGE SCALE GENOMIC DNA]</scope>
    <source>
        <strain evidence="11 12">ST-87</strain>
    </source>
</reference>
<feature type="transmembrane region" description="Helical" evidence="10">
    <location>
        <begin position="21"/>
        <end position="44"/>
    </location>
</feature>
<feature type="transmembrane region" description="Helical" evidence="10">
    <location>
        <begin position="64"/>
        <end position="84"/>
    </location>
</feature>
<evidence type="ECO:0000256" key="2">
    <source>
        <dbReference type="ARBA" id="ARBA00022448"/>
    </source>
</evidence>
<evidence type="ECO:0000256" key="1">
    <source>
        <dbReference type="ARBA" id="ARBA00004651"/>
    </source>
</evidence>
<accession>A0ABW8XX41</accession>
<keyword evidence="5 10" id="KW-0812">Transmembrane</keyword>
<feature type="transmembrane region" description="Helical" evidence="10">
    <location>
        <begin position="137"/>
        <end position="155"/>
    </location>
</feature>
<feature type="transmembrane region" description="Helical" evidence="10">
    <location>
        <begin position="360"/>
        <end position="378"/>
    </location>
</feature>
<dbReference type="NCBIfam" id="TIGR00797">
    <property type="entry name" value="matE"/>
    <property type="match status" value="1"/>
</dbReference>
<evidence type="ECO:0000313" key="12">
    <source>
        <dbReference type="Proteomes" id="UP001629260"/>
    </source>
</evidence>
<dbReference type="InterPro" id="IPR002528">
    <property type="entry name" value="MATE_fam"/>
</dbReference>
<feature type="transmembrane region" description="Helical" evidence="10">
    <location>
        <begin position="167"/>
        <end position="190"/>
    </location>
</feature>
<name>A0ABW8XX41_9FLAO</name>
<keyword evidence="7" id="KW-0406">Ion transport</keyword>
<gene>
    <name evidence="11" type="ORF">ABS764_12455</name>
</gene>
<keyword evidence="12" id="KW-1185">Reference proteome</keyword>
<dbReference type="InterPro" id="IPR048279">
    <property type="entry name" value="MdtK-like"/>
</dbReference>
<keyword evidence="2" id="KW-0813">Transport</keyword>
<evidence type="ECO:0000256" key="5">
    <source>
        <dbReference type="ARBA" id="ARBA00022692"/>
    </source>
</evidence>
<dbReference type="Pfam" id="PF01554">
    <property type="entry name" value="MatE"/>
    <property type="match status" value="2"/>
</dbReference>
<dbReference type="InterPro" id="IPR050222">
    <property type="entry name" value="MATE_MdtK"/>
</dbReference>
<protein>
    <recommendedName>
        <fullName evidence="9">Multidrug-efflux transporter</fullName>
    </recommendedName>
</protein>
<evidence type="ECO:0000256" key="8">
    <source>
        <dbReference type="ARBA" id="ARBA00023136"/>
    </source>
</evidence>
<dbReference type="PIRSF" id="PIRSF006603">
    <property type="entry name" value="DinF"/>
    <property type="match status" value="1"/>
</dbReference>
<evidence type="ECO:0000256" key="10">
    <source>
        <dbReference type="SAM" id="Phobius"/>
    </source>
</evidence>
<dbReference type="EMBL" id="JBELQA010000006">
    <property type="protein sequence ID" value="MFL9831660.1"/>
    <property type="molecule type" value="Genomic_DNA"/>
</dbReference>
<evidence type="ECO:0000256" key="4">
    <source>
        <dbReference type="ARBA" id="ARBA00022475"/>
    </source>
</evidence>
<dbReference type="PANTHER" id="PTHR43298:SF2">
    <property type="entry name" value="FMN_FAD EXPORTER YEEO-RELATED"/>
    <property type="match status" value="1"/>
</dbReference>
<keyword evidence="8 10" id="KW-0472">Membrane</keyword>
<keyword evidence="3" id="KW-0050">Antiport</keyword>
<feature type="transmembrane region" description="Helical" evidence="10">
    <location>
        <begin position="236"/>
        <end position="253"/>
    </location>
</feature>
<proteinExistence type="predicted"/>
<sequence>MGKQKLVDMTRGPIVPQIIHFTLPLIIGNFFVLTYNAADSVIVGRFIGADALAALGAASPVMNVLLFLIIGICLGMSVLMGQYFGEQNFDKLKRVISTSVISGGLFTIVLIILGFFFSRTILLFLNTPLAILDDATSYLQIIFAGLVFTFIYHIYASTLRSMGNSKASLYFLIASALLNIVLDILFVVVWEKGIQGAAWATVVAEAVAALLCILYVRFYIPVLRFSSKEFVFDRGLFRIIFSYSSVTAMQQITLHLGKFLIQGAINPLGVVAIAAFNAVSRIDDFVMIVQQNIAHGTTGFIAQNNGKGNFVRIRKGFLTGLKMEVIYTVLVSLIVLFFSRALISLFMGKEESEVVNAGEQYLKIMILLYLLPGITNLIQGYFRGLGKMKVTLNATFTQMAGRVIAAYFLAPYFGIKGIALACLVGWICMLSYETPIFYKTWKQTK</sequence>
<organism evidence="11 12">
    <name type="scientific">Flavobacterium plantiphilum</name>
    <dbReference type="NCBI Taxonomy" id="3163297"/>
    <lineage>
        <taxon>Bacteria</taxon>
        <taxon>Pseudomonadati</taxon>
        <taxon>Bacteroidota</taxon>
        <taxon>Flavobacteriia</taxon>
        <taxon>Flavobacteriales</taxon>
        <taxon>Flavobacteriaceae</taxon>
        <taxon>Flavobacterium</taxon>
    </lineage>
</organism>
<evidence type="ECO:0000256" key="9">
    <source>
        <dbReference type="ARBA" id="ARBA00031636"/>
    </source>
</evidence>
<evidence type="ECO:0000256" key="7">
    <source>
        <dbReference type="ARBA" id="ARBA00023065"/>
    </source>
</evidence>
<feature type="transmembrane region" description="Helical" evidence="10">
    <location>
        <begin position="325"/>
        <end position="348"/>
    </location>
</feature>
<evidence type="ECO:0000313" key="11">
    <source>
        <dbReference type="EMBL" id="MFL9831660.1"/>
    </source>
</evidence>
<dbReference type="CDD" id="cd13138">
    <property type="entry name" value="MATE_yoeA_like"/>
    <property type="match status" value="1"/>
</dbReference>
<feature type="transmembrane region" description="Helical" evidence="10">
    <location>
        <begin position="259"/>
        <end position="279"/>
    </location>
</feature>